<accession>A0A4Z2IXN9</accession>
<name>A0A4Z2IXN9_9TELE</name>
<comment type="caution">
    <text evidence="2">The sequence shown here is derived from an EMBL/GenBank/DDBJ whole genome shotgun (WGS) entry which is preliminary data.</text>
</comment>
<dbReference type="Proteomes" id="UP000314294">
    <property type="component" value="Unassembled WGS sequence"/>
</dbReference>
<organism evidence="2 3">
    <name type="scientific">Liparis tanakae</name>
    <name type="common">Tanaka's snailfish</name>
    <dbReference type="NCBI Taxonomy" id="230148"/>
    <lineage>
        <taxon>Eukaryota</taxon>
        <taxon>Metazoa</taxon>
        <taxon>Chordata</taxon>
        <taxon>Craniata</taxon>
        <taxon>Vertebrata</taxon>
        <taxon>Euteleostomi</taxon>
        <taxon>Actinopterygii</taxon>
        <taxon>Neopterygii</taxon>
        <taxon>Teleostei</taxon>
        <taxon>Neoteleostei</taxon>
        <taxon>Acanthomorphata</taxon>
        <taxon>Eupercaria</taxon>
        <taxon>Perciformes</taxon>
        <taxon>Cottioidei</taxon>
        <taxon>Cottales</taxon>
        <taxon>Liparidae</taxon>
        <taxon>Liparis</taxon>
    </lineage>
</organism>
<evidence type="ECO:0000256" key="1">
    <source>
        <dbReference type="SAM" id="MobiDB-lite"/>
    </source>
</evidence>
<evidence type="ECO:0000313" key="3">
    <source>
        <dbReference type="Proteomes" id="UP000314294"/>
    </source>
</evidence>
<dbReference type="EMBL" id="SRLO01000038">
    <property type="protein sequence ID" value="TNN82646.1"/>
    <property type="molecule type" value="Genomic_DNA"/>
</dbReference>
<evidence type="ECO:0000313" key="2">
    <source>
        <dbReference type="EMBL" id="TNN82646.1"/>
    </source>
</evidence>
<keyword evidence="3" id="KW-1185">Reference proteome</keyword>
<sequence>MLLGFQIRAVEVVLGAPLLEGVEEVHLFVILMESKEPVGRRWMDLCCWPLGLWEHCCALVVWMSVALEEEQVGGRWGAVVLGGEEAVSDPAEVQVDLLSAGWESRLFESTTEPRTRCLDVLLRPNATLILDIHPTVRHRRTYSYYSRGVTRTGAASGAASAAAASAAGAAPGDWRTSCRPKKGLRSRRTPVSGRRRRRRAACGVRLRPPQSFVTAVPRNYPMKDTLLNSEAVSAAFVLTYSRRS</sequence>
<dbReference type="AlphaFoldDB" id="A0A4Z2IXN9"/>
<feature type="region of interest" description="Disordered" evidence="1">
    <location>
        <begin position="170"/>
        <end position="202"/>
    </location>
</feature>
<feature type="compositionally biased region" description="Basic residues" evidence="1">
    <location>
        <begin position="178"/>
        <end position="200"/>
    </location>
</feature>
<protein>
    <submittedName>
        <fullName evidence="2">Uncharacterized protein</fullName>
    </submittedName>
</protein>
<proteinExistence type="predicted"/>
<gene>
    <name evidence="2" type="ORF">EYF80_007164</name>
</gene>
<reference evidence="2 3" key="1">
    <citation type="submission" date="2019-03" db="EMBL/GenBank/DDBJ databases">
        <title>First draft genome of Liparis tanakae, snailfish: a comprehensive survey of snailfish specific genes.</title>
        <authorList>
            <person name="Kim W."/>
            <person name="Song I."/>
            <person name="Jeong J.-H."/>
            <person name="Kim D."/>
            <person name="Kim S."/>
            <person name="Ryu S."/>
            <person name="Song J.Y."/>
            <person name="Lee S.K."/>
        </authorList>
    </citation>
    <scope>NUCLEOTIDE SEQUENCE [LARGE SCALE GENOMIC DNA]</scope>
    <source>
        <tissue evidence="2">Muscle</tissue>
    </source>
</reference>